<dbReference type="AlphaFoldDB" id="M3BQS4"/>
<name>M3BQS4_SPHMS</name>
<evidence type="ECO:0000256" key="1">
    <source>
        <dbReference type="SAM" id="MobiDB-lite"/>
    </source>
</evidence>
<dbReference type="HOGENOM" id="CLU_2160003_0_0_1"/>
<feature type="region of interest" description="Disordered" evidence="1">
    <location>
        <begin position="1"/>
        <end position="32"/>
    </location>
</feature>
<dbReference type="GeneID" id="27898810"/>
<accession>M3BQS4</accession>
<organism evidence="2 3">
    <name type="scientific">Sphaerulina musiva (strain SO2202)</name>
    <name type="common">Poplar stem canker fungus</name>
    <name type="synonym">Septoria musiva</name>
    <dbReference type="NCBI Taxonomy" id="692275"/>
    <lineage>
        <taxon>Eukaryota</taxon>
        <taxon>Fungi</taxon>
        <taxon>Dikarya</taxon>
        <taxon>Ascomycota</taxon>
        <taxon>Pezizomycotina</taxon>
        <taxon>Dothideomycetes</taxon>
        <taxon>Dothideomycetidae</taxon>
        <taxon>Mycosphaerellales</taxon>
        <taxon>Mycosphaerellaceae</taxon>
        <taxon>Sphaerulina</taxon>
    </lineage>
</organism>
<gene>
    <name evidence="2" type="ORF">SEPMUDRAFT_121234</name>
</gene>
<evidence type="ECO:0000313" key="2">
    <source>
        <dbReference type="EMBL" id="EMF08453.1"/>
    </source>
</evidence>
<reference evidence="2 3" key="1">
    <citation type="journal article" date="2012" name="PLoS Pathog.">
        <title>Diverse lifestyles and strategies of plant pathogenesis encoded in the genomes of eighteen Dothideomycetes fungi.</title>
        <authorList>
            <person name="Ohm R.A."/>
            <person name="Feau N."/>
            <person name="Henrissat B."/>
            <person name="Schoch C.L."/>
            <person name="Horwitz B.A."/>
            <person name="Barry K.W."/>
            <person name="Condon B.J."/>
            <person name="Copeland A.C."/>
            <person name="Dhillon B."/>
            <person name="Glaser F."/>
            <person name="Hesse C.N."/>
            <person name="Kosti I."/>
            <person name="LaButti K."/>
            <person name="Lindquist E.A."/>
            <person name="Lucas S."/>
            <person name="Salamov A.A."/>
            <person name="Bradshaw R.E."/>
            <person name="Ciuffetti L."/>
            <person name="Hamelin R.C."/>
            <person name="Kema G.H.J."/>
            <person name="Lawrence C."/>
            <person name="Scott J.A."/>
            <person name="Spatafora J.W."/>
            <person name="Turgeon B.G."/>
            <person name="de Wit P.J.G.M."/>
            <person name="Zhong S."/>
            <person name="Goodwin S.B."/>
            <person name="Grigoriev I.V."/>
        </authorList>
    </citation>
    <scope>NUCLEOTIDE SEQUENCE [LARGE SCALE GENOMIC DNA]</scope>
    <source>
        <strain evidence="2 3">SO2202</strain>
    </source>
</reference>
<evidence type="ECO:0000313" key="3">
    <source>
        <dbReference type="Proteomes" id="UP000016931"/>
    </source>
</evidence>
<dbReference type="EMBL" id="KB456271">
    <property type="protein sequence ID" value="EMF08453.1"/>
    <property type="molecule type" value="Genomic_DNA"/>
</dbReference>
<dbReference type="Proteomes" id="UP000016931">
    <property type="component" value="Unassembled WGS sequence"/>
</dbReference>
<proteinExistence type="predicted"/>
<dbReference type="RefSeq" id="XP_016756574.1">
    <property type="nucleotide sequence ID" value="XM_016901673.1"/>
</dbReference>
<protein>
    <submittedName>
        <fullName evidence="2">Uncharacterized protein</fullName>
    </submittedName>
</protein>
<sequence>MAVKKRYRELPEEEDDLNEKPPAKQKHPKEVASLQVSGLHAAKWDLNVTLQSSTTHDEEADCRTRHCHYRRLGTDDCIVGIDCMSGWVELVAQTLPLLRSLLIANARTFRA</sequence>
<keyword evidence="3" id="KW-1185">Reference proteome</keyword>